<organism evidence="2 3">
    <name type="scientific">Methylomusa anaerophila</name>
    <dbReference type="NCBI Taxonomy" id="1930071"/>
    <lineage>
        <taxon>Bacteria</taxon>
        <taxon>Bacillati</taxon>
        <taxon>Bacillota</taxon>
        <taxon>Negativicutes</taxon>
        <taxon>Selenomonadales</taxon>
        <taxon>Sporomusaceae</taxon>
        <taxon>Methylomusa</taxon>
    </lineage>
</organism>
<dbReference type="GO" id="GO:0003677">
    <property type="term" value="F:DNA binding"/>
    <property type="evidence" value="ECO:0007669"/>
    <property type="project" value="InterPro"/>
</dbReference>
<dbReference type="InterPro" id="IPR036237">
    <property type="entry name" value="Xyl_isomerase-like_sf"/>
</dbReference>
<dbReference type="GO" id="GO:0006284">
    <property type="term" value="P:base-excision repair"/>
    <property type="evidence" value="ECO:0007669"/>
    <property type="project" value="TreeGrafter"/>
</dbReference>
<dbReference type="GO" id="GO:0008270">
    <property type="term" value="F:zinc ion binding"/>
    <property type="evidence" value="ECO:0007669"/>
    <property type="project" value="InterPro"/>
</dbReference>
<dbReference type="Gene3D" id="3.20.20.150">
    <property type="entry name" value="Divalent-metal-dependent TIM barrel enzymes"/>
    <property type="match status" value="1"/>
</dbReference>
<dbReference type="PANTHER" id="PTHR21445">
    <property type="entry name" value="ENDONUCLEASE IV ENDODEOXYRIBONUCLEASE IV"/>
    <property type="match status" value="1"/>
</dbReference>
<dbReference type="EMBL" id="AP018449">
    <property type="protein sequence ID" value="BBB92689.1"/>
    <property type="molecule type" value="Genomic_DNA"/>
</dbReference>
<keyword evidence="2" id="KW-0540">Nuclease</keyword>
<keyword evidence="2" id="KW-0378">Hydrolase</keyword>
<dbReference type="InterPro" id="IPR013022">
    <property type="entry name" value="Xyl_isomerase-like_TIM-brl"/>
</dbReference>
<dbReference type="GO" id="GO:0008081">
    <property type="term" value="F:phosphoric diester hydrolase activity"/>
    <property type="evidence" value="ECO:0007669"/>
    <property type="project" value="TreeGrafter"/>
</dbReference>
<dbReference type="AlphaFoldDB" id="A0A348ANP1"/>
<accession>A0A348ANP1</accession>
<evidence type="ECO:0000259" key="1">
    <source>
        <dbReference type="Pfam" id="PF01261"/>
    </source>
</evidence>
<protein>
    <submittedName>
        <fullName evidence="2">Putative endonuclease 4</fullName>
        <ecNumber evidence="2">3.1.21.2</ecNumber>
    </submittedName>
</protein>
<dbReference type="GO" id="GO:0003906">
    <property type="term" value="F:DNA-(apurinic or apyrimidinic site) endonuclease activity"/>
    <property type="evidence" value="ECO:0007669"/>
    <property type="project" value="TreeGrafter"/>
</dbReference>
<dbReference type="OrthoDB" id="9805666at2"/>
<feature type="domain" description="Xylose isomerase-like TIM barrel" evidence="1">
    <location>
        <begin position="43"/>
        <end position="276"/>
    </location>
</feature>
<dbReference type="KEGG" id="mana:MAMMFC1_03384"/>
<keyword evidence="2" id="KW-0255">Endonuclease</keyword>
<dbReference type="RefSeq" id="WP_126309625.1">
    <property type="nucleotide sequence ID" value="NZ_AP018449.1"/>
</dbReference>
<gene>
    <name evidence="2" type="primary">nfo</name>
    <name evidence="2" type="ORF">MAMMFC1_03384</name>
</gene>
<dbReference type="Proteomes" id="UP000276437">
    <property type="component" value="Chromosome"/>
</dbReference>
<dbReference type="SMART" id="SM00518">
    <property type="entry name" value="AP2Ec"/>
    <property type="match status" value="1"/>
</dbReference>
<evidence type="ECO:0000313" key="2">
    <source>
        <dbReference type="EMBL" id="BBB92689.1"/>
    </source>
</evidence>
<reference evidence="2 3" key="1">
    <citation type="journal article" date="2018" name="Int. J. Syst. Evol. Microbiol.">
        <title>Methylomusa anaerophila gen. nov., sp. nov., an anaerobic methanol-utilizing bacterium isolated from a microbial fuel cell.</title>
        <authorList>
            <person name="Amano N."/>
            <person name="Yamamuro A."/>
            <person name="Miyahara M."/>
            <person name="Kouzuma A."/>
            <person name="Abe T."/>
            <person name="Watanabe K."/>
        </authorList>
    </citation>
    <scope>NUCLEOTIDE SEQUENCE [LARGE SCALE GENOMIC DNA]</scope>
    <source>
        <strain evidence="2 3">MMFC1</strain>
    </source>
</reference>
<dbReference type="SUPFAM" id="SSF51658">
    <property type="entry name" value="Xylose isomerase-like"/>
    <property type="match status" value="1"/>
</dbReference>
<dbReference type="Pfam" id="PF01261">
    <property type="entry name" value="AP_endonuc_2"/>
    <property type="match status" value="1"/>
</dbReference>
<proteinExistence type="predicted"/>
<dbReference type="InterPro" id="IPR001719">
    <property type="entry name" value="AP_endonuc_2"/>
</dbReference>
<name>A0A348ANP1_9FIRM</name>
<dbReference type="GO" id="GO:0008833">
    <property type="term" value="F:deoxyribonuclease IV (phage-T4-induced) activity"/>
    <property type="evidence" value="ECO:0007669"/>
    <property type="project" value="UniProtKB-EC"/>
</dbReference>
<dbReference type="PANTHER" id="PTHR21445:SF0">
    <property type="entry name" value="APURINIC-APYRIMIDINIC ENDONUCLEASE"/>
    <property type="match status" value="1"/>
</dbReference>
<sequence>MFAHFGPAGNPDAFYEAGFKASAQMPAWLAGQNLTAYEYQCSRGANVREETARLVGEKAAQYGVKLSIHAPYYISLATEDETTAANTQKHFLKTLEIASWMGADRVIFHIGGIGKQGRPQAMETAKGAFAKVLESVVARGLNNILLAPETMGKRNQLGTLEEVLEFCQMADWMIPAIDFGHLHAVSGGRYTTKEEFESVFDRVEEVLGSHIAGNAHIHFSRIEFTKAGEKRHWTFQDPYGPPHEPLLAVIAERKYTPRIICESAGTQARDAKIMQDAYRAMLNKSNNYLTTSK</sequence>
<dbReference type="EC" id="3.1.21.2" evidence="2"/>
<keyword evidence="3" id="KW-1185">Reference proteome</keyword>
<evidence type="ECO:0000313" key="3">
    <source>
        <dbReference type="Proteomes" id="UP000276437"/>
    </source>
</evidence>